<protein>
    <submittedName>
        <fullName evidence="1">Uncharacterized protein</fullName>
    </submittedName>
</protein>
<proteinExistence type="predicted"/>
<organism evidence="1 2">
    <name type="scientific">Nocardioides jiangsuensis</name>
    <dbReference type="NCBI Taxonomy" id="2866161"/>
    <lineage>
        <taxon>Bacteria</taxon>
        <taxon>Bacillati</taxon>
        <taxon>Actinomycetota</taxon>
        <taxon>Actinomycetes</taxon>
        <taxon>Propionibacteriales</taxon>
        <taxon>Nocardioidaceae</taxon>
        <taxon>Nocardioides</taxon>
    </lineage>
</organism>
<keyword evidence="2" id="KW-1185">Reference proteome</keyword>
<evidence type="ECO:0000313" key="2">
    <source>
        <dbReference type="Proteomes" id="UP000754710"/>
    </source>
</evidence>
<dbReference type="Proteomes" id="UP000754710">
    <property type="component" value="Unassembled WGS sequence"/>
</dbReference>
<dbReference type="EMBL" id="JAIEZQ010000001">
    <property type="protein sequence ID" value="MBY9074246.1"/>
    <property type="molecule type" value="Genomic_DNA"/>
</dbReference>
<accession>A0ABS7RHI8</accession>
<sequence length="79" mass="8657">MTRTSDESGGTDVKAVLKFADGEEVEDDERFETEEEAEEYGLVMLSNCNTGAEVLHMSNPGDYPLDDDDADPDIVVVEV</sequence>
<dbReference type="RefSeq" id="WP_221023948.1">
    <property type="nucleotide sequence ID" value="NZ_JAIEZQ010000001.1"/>
</dbReference>
<comment type="caution">
    <text evidence="1">The sequence shown here is derived from an EMBL/GenBank/DDBJ whole genome shotgun (WGS) entry which is preliminary data.</text>
</comment>
<gene>
    <name evidence="1" type="ORF">K1X13_05360</name>
</gene>
<evidence type="ECO:0000313" key="1">
    <source>
        <dbReference type="EMBL" id="MBY9074246.1"/>
    </source>
</evidence>
<name>A0ABS7RHI8_9ACTN</name>
<reference evidence="1 2" key="1">
    <citation type="submission" date="2021-08" db="EMBL/GenBank/DDBJ databases">
        <title>Nocardioides bacterium WL0053 sp. nov., isolated from the sediment.</title>
        <authorList>
            <person name="Wang L."/>
            <person name="Zhang D."/>
            <person name="Zhang A."/>
        </authorList>
    </citation>
    <scope>NUCLEOTIDE SEQUENCE [LARGE SCALE GENOMIC DNA]</scope>
    <source>
        <strain evidence="1 2">WL0053</strain>
    </source>
</reference>